<feature type="transmembrane region" description="Helical" evidence="2">
    <location>
        <begin position="16"/>
        <end position="35"/>
    </location>
</feature>
<dbReference type="RefSeq" id="WP_345539822.1">
    <property type="nucleotide sequence ID" value="NZ_BAABGJ010000068.1"/>
</dbReference>
<protein>
    <recommendedName>
        <fullName evidence="5">DUF3014 domain-containing protein</fullName>
    </recommendedName>
</protein>
<keyword evidence="2" id="KW-0472">Membrane</keyword>
<comment type="caution">
    <text evidence="3">The sequence shown here is derived from an EMBL/GenBank/DDBJ whole genome shotgun (WGS) entry which is preliminary data.</text>
</comment>
<feature type="region of interest" description="Disordered" evidence="1">
    <location>
        <begin position="53"/>
        <end position="74"/>
    </location>
</feature>
<keyword evidence="2" id="KW-0812">Transmembrane</keyword>
<evidence type="ECO:0000313" key="4">
    <source>
        <dbReference type="Proteomes" id="UP001500975"/>
    </source>
</evidence>
<evidence type="ECO:0000256" key="2">
    <source>
        <dbReference type="SAM" id="Phobius"/>
    </source>
</evidence>
<accession>A0ABP8I389</accession>
<proteinExistence type="predicted"/>
<keyword evidence="2" id="KW-1133">Transmembrane helix</keyword>
<dbReference type="Proteomes" id="UP001500975">
    <property type="component" value="Unassembled WGS sequence"/>
</dbReference>
<dbReference type="InterPro" id="IPR021382">
    <property type="entry name" value="DUF3014"/>
</dbReference>
<feature type="compositionally biased region" description="Low complexity" evidence="1">
    <location>
        <begin position="63"/>
        <end position="74"/>
    </location>
</feature>
<sequence length="292" mass="32038">MADREFDDFRPARESSLWITVVLVVLALGAGAVWWRWMHQQPVAVDALPAVSAPEPEAPAPVPAAAAPTEPQNPVDTTADAALPRLDDADATVRAALAELLGAKAVGNFLQTDAFVPRFVATVDNLPREHAAARMRPVQRMPGRFEVSGKGEAQTLSLDNGARYTPFVLFAESVNAQKAAALYQKLYPLFQQAYVELGYPNRHFNDRLVTVIDHLLQAPEPATPPQLKLVEIKGEVPSERPWVHYEFVDPALQSMSAGHKMMVRVGLVNERRLKAKLREFRGQIAGGALAKK</sequence>
<reference evidence="4" key="1">
    <citation type="journal article" date="2019" name="Int. J. Syst. Evol. Microbiol.">
        <title>The Global Catalogue of Microorganisms (GCM) 10K type strain sequencing project: providing services to taxonomists for standard genome sequencing and annotation.</title>
        <authorList>
            <consortium name="The Broad Institute Genomics Platform"/>
            <consortium name="The Broad Institute Genome Sequencing Center for Infectious Disease"/>
            <person name="Wu L."/>
            <person name="Ma J."/>
        </authorList>
    </citation>
    <scope>NUCLEOTIDE SEQUENCE [LARGE SCALE GENOMIC DNA]</scope>
    <source>
        <strain evidence="4">JCM 17804</strain>
    </source>
</reference>
<evidence type="ECO:0000313" key="3">
    <source>
        <dbReference type="EMBL" id="GAA4350364.1"/>
    </source>
</evidence>
<keyword evidence="4" id="KW-1185">Reference proteome</keyword>
<organism evidence="3 4">
    <name type="scientific">Variovorax defluvii</name>
    <dbReference type="NCBI Taxonomy" id="913761"/>
    <lineage>
        <taxon>Bacteria</taxon>
        <taxon>Pseudomonadati</taxon>
        <taxon>Pseudomonadota</taxon>
        <taxon>Betaproteobacteria</taxon>
        <taxon>Burkholderiales</taxon>
        <taxon>Comamonadaceae</taxon>
        <taxon>Variovorax</taxon>
    </lineage>
</organism>
<evidence type="ECO:0008006" key="5">
    <source>
        <dbReference type="Google" id="ProtNLM"/>
    </source>
</evidence>
<name>A0ABP8I389_9BURK</name>
<dbReference type="Pfam" id="PF11219">
    <property type="entry name" value="DUF3014"/>
    <property type="match status" value="1"/>
</dbReference>
<evidence type="ECO:0000256" key="1">
    <source>
        <dbReference type="SAM" id="MobiDB-lite"/>
    </source>
</evidence>
<gene>
    <name evidence="3" type="ORF">GCM10023165_37670</name>
</gene>
<dbReference type="EMBL" id="BAABGJ010000068">
    <property type="protein sequence ID" value="GAA4350364.1"/>
    <property type="molecule type" value="Genomic_DNA"/>
</dbReference>